<dbReference type="SUPFAM" id="SSF54695">
    <property type="entry name" value="POZ domain"/>
    <property type="match status" value="1"/>
</dbReference>
<comment type="function">
    <text evidence="1">May act as a substrate-specific adapter of an E3 ubiquitin-protein ligase complex (CUL3-RBX1-BTB) which mediates the ubiquitination and subsequent proteasomal degradation of target proteins.</text>
</comment>
<dbReference type="InterPro" id="IPR011333">
    <property type="entry name" value="SKP1/BTB/POZ_sf"/>
</dbReference>
<dbReference type="InterPro" id="IPR056423">
    <property type="entry name" value="BACK_BPM_SPOP"/>
</dbReference>
<evidence type="ECO:0000256" key="4">
    <source>
        <dbReference type="ARBA" id="ARBA00022786"/>
    </source>
</evidence>
<dbReference type="InterPro" id="IPR000210">
    <property type="entry name" value="BTB/POZ_dom"/>
</dbReference>
<accession>A0AAV9MI10</accession>
<dbReference type="PANTHER" id="PTHR26379:SF495">
    <property type="entry name" value="BTB_POZ AND MATH DOMAIN-CONTAINING PROTEIN 4-LIKE ISOFORM X1"/>
    <property type="match status" value="1"/>
</dbReference>
<dbReference type="Pfam" id="PF00651">
    <property type="entry name" value="BTB"/>
    <property type="match status" value="1"/>
</dbReference>
<evidence type="ECO:0008006" key="10">
    <source>
        <dbReference type="Google" id="ProtNLM"/>
    </source>
</evidence>
<evidence type="ECO:0000256" key="5">
    <source>
        <dbReference type="SAM" id="MobiDB-lite"/>
    </source>
</evidence>
<dbReference type="FunFam" id="3.30.710.10:FF:000136">
    <property type="entry name" value="BTB-POZ and math domain 1"/>
    <property type="match status" value="1"/>
</dbReference>
<comment type="similarity">
    <text evidence="3">Belongs to the Tdpoz family.</text>
</comment>
<dbReference type="EMBL" id="JAWPEI010000001">
    <property type="protein sequence ID" value="KAK4736754.1"/>
    <property type="molecule type" value="Genomic_DNA"/>
</dbReference>
<dbReference type="InterPro" id="IPR008974">
    <property type="entry name" value="TRAF-like"/>
</dbReference>
<gene>
    <name evidence="8" type="ORF">R3W88_000451</name>
</gene>
<dbReference type="SMART" id="SM00225">
    <property type="entry name" value="BTB"/>
    <property type="match status" value="1"/>
</dbReference>
<keyword evidence="4" id="KW-0833">Ubl conjugation pathway</keyword>
<proteinExistence type="inferred from homology"/>
<evidence type="ECO:0000313" key="9">
    <source>
        <dbReference type="Proteomes" id="UP001311915"/>
    </source>
</evidence>
<dbReference type="Pfam" id="PF22486">
    <property type="entry name" value="MATH_2"/>
    <property type="match status" value="1"/>
</dbReference>
<name>A0AAV9MI10_9SOLN</name>
<dbReference type="CDD" id="cd00121">
    <property type="entry name" value="MATH"/>
    <property type="match status" value="1"/>
</dbReference>
<feature type="domain" description="BTB" evidence="6">
    <location>
        <begin position="200"/>
        <end position="266"/>
    </location>
</feature>
<dbReference type="CDD" id="cd18280">
    <property type="entry name" value="BTB_POZ_BPM_plant"/>
    <property type="match status" value="1"/>
</dbReference>
<dbReference type="InterPro" id="IPR045005">
    <property type="entry name" value="BPM1-6"/>
</dbReference>
<feature type="region of interest" description="Disordered" evidence="5">
    <location>
        <begin position="1"/>
        <end position="24"/>
    </location>
</feature>
<dbReference type="GO" id="GO:0071472">
    <property type="term" value="P:cellular response to salt stress"/>
    <property type="evidence" value="ECO:0007669"/>
    <property type="project" value="UniProtKB-ARBA"/>
</dbReference>
<evidence type="ECO:0000313" key="8">
    <source>
        <dbReference type="EMBL" id="KAK4736754.1"/>
    </source>
</evidence>
<dbReference type="CDD" id="cd14736">
    <property type="entry name" value="BACK_AtBPM-like"/>
    <property type="match status" value="1"/>
</dbReference>
<comment type="pathway">
    <text evidence="2">Protein modification; protein ubiquitination.</text>
</comment>
<feature type="domain" description="MATH" evidence="7">
    <location>
        <begin position="30"/>
        <end position="164"/>
    </location>
</feature>
<comment type="caution">
    <text evidence="8">The sequence shown here is derived from an EMBL/GenBank/DDBJ whole genome shotgun (WGS) entry which is preliminary data.</text>
</comment>
<dbReference type="InterPro" id="IPR034090">
    <property type="entry name" value="BPM_C"/>
</dbReference>
<dbReference type="AlphaFoldDB" id="A0AAV9MI10"/>
<dbReference type="SMART" id="SM00061">
    <property type="entry name" value="MATH"/>
    <property type="match status" value="1"/>
</dbReference>
<evidence type="ECO:0000259" key="6">
    <source>
        <dbReference type="PROSITE" id="PS50097"/>
    </source>
</evidence>
<dbReference type="Gene3D" id="3.30.710.10">
    <property type="entry name" value="Potassium Channel Kv1.1, Chain A"/>
    <property type="match status" value="1"/>
</dbReference>
<dbReference type="PROSITE" id="PS50144">
    <property type="entry name" value="MATH"/>
    <property type="match status" value="1"/>
</dbReference>
<evidence type="ECO:0000256" key="3">
    <source>
        <dbReference type="ARBA" id="ARBA00010846"/>
    </source>
</evidence>
<dbReference type="FunFam" id="1.25.40.420:FF:000023">
    <property type="entry name" value="BTB-POZ and math domain 1"/>
    <property type="match status" value="1"/>
</dbReference>
<evidence type="ECO:0000256" key="1">
    <source>
        <dbReference type="ARBA" id="ARBA00002668"/>
    </source>
</evidence>
<evidence type="ECO:0000259" key="7">
    <source>
        <dbReference type="PROSITE" id="PS50144"/>
    </source>
</evidence>
<keyword evidence="9" id="KW-1185">Reference proteome</keyword>
<dbReference type="GO" id="GO:0042631">
    <property type="term" value="P:cellular response to water deprivation"/>
    <property type="evidence" value="ECO:0007669"/>
    <property type="project" value="UniProtKB-ARBA"/>
</dbReference>
<reference evidence="8 9" key="1">
    <citation type="submission" date="2023-10" db="EMBL/GenBank/DDBJ databases">
        <title>Genome-Wide Identification Analysis in wild type Solanum Pinnatisectum Reveals Some Genes Defensing Phytophthora Infestans.</title>
        <authorList>
            <person name="Sun C."/>
        </authorList>
    </citation>
    <scope>NUCLEOTIDE SEQUENCE [LARGE SCALE GENOMIC DNA]</scope>
    <source>
        <strain evidence="8">LQN</strain>
        <tissue evidence="8">Leaf</tissue>
    </source>
</reference>
<organism evidence="8 9">
    <name type="scientific">Solanum pinnatisectum</name>
    <name type="common">tansyleaf nightshade</name>
    <dbReference type="NCBI Taxonomy" id="50273"/>
    <lineage>
        <taxon>Eukaryota</taxon>
        <taxon>Viridiplantae</taxon>
        <taxon>Streptophyta</taxon>
        <taxon>Embryophyta</taxon>
        <taxon>Tracheophyta</taxon>
        <taxon>Spermatophyta</taxon>
        <taxon>Magnoliopsida</taxon>
        <taxon>eudicotyledons</taxon>
        <taxon>Gunneridae</taxon>
        <taxon>Pentapetalae</taxon>
        <taxon>asterids</taxon>
        <taxon>lamiids</taxon>
        <taxon>Solanales</taxon>
        <taxon>Solanaceae</taxon>
        <taxon>Solanoideae</taxon>
        <taxon>Solaneae</taxon>
        <taxon>Solanum</taxon>
    </lineage>
</organism>
<dbReference type="PROSITE" id="PS50097">
    <property type="entry name" value="BTB"/>
    <property type="match status" value="1"/>
</dbReference>
<dbReference type="Pfam" id="PF24570">
    <property type="entry name" value="BACK_BPM_SPOP"/>
    <property type="match status" value="1"/>
</dbReference>
<dbReference type="PANTHER" id="PTHR26379">
    <property type="entry name" value="BTB/POZ AND MATH DOMAIN-CONTAINING PROTEIN 1"/>
    <property type="match status" value="1"/>
</dbReference>
<dbReference type="SUPFAM" id="SSF49599">
    <property type="entry name" value="TRAF domain-like"/>
    <property type="match status" value="1"/>
</dbReference>
<dbReference type="FunFam" id="2.60.210.10:FF:000012">
    <property type="entry name" value="BTB/POZ and MATH domain-containing protein 4"/>
    <property type="match status" value="1"/>
</dbReference>
<dbReference type="Proteomes" id="UP001311915">
    <property type="component" value="Unassembled WGS sequence"/>
</dbReference>
<dbReference type="Gene3D" id="1.25.40.420">
    <property type="match status" value="1"/>
</dbReference>
<sequence length="405" mass="44923">MSEQPIITHVSDTSPLTRATSSRSVTETVNGSHRFVIQGYSLAKGMGVGKHIASDNFTVGGHQWAIYFYPDGKNPEDNSTYVSLFIALASEGTDVRALFELTLVDQSGKGKHKVHSHFDRSLESGPYTLKYRGSMWGYKRFFRRALLENSDYLKDDCLKINCTVGVVRSTIDISSLQPIQVPDSDMGSHFGMLLENMEGSDVVFIVAGEKFHAHKLVLTARSPVFRTELFDELMGDKQEIVVTDMEPRVFKAMLHFIYRDSLVDEEIEDTSSSSIPSVTDTLTAKLLAAADRYDLTRLRRVCESHLCKDISVNSVSRTLALADCYHATELKAVCLRFAAENLAAVMQSDGFEYLKENCPSLQSELLKTVAGCEDDCSSGGGKSRSVWAQLSDGGDTNGRRVRHRT</sequence>
<dbReference type="InterPro" id="IPR002083">
    <property type="entry name" value="MATH/TRAF_dom"/>
</dbReference>
<evidence type="ECO:0000256" key="2">
    <source>
        <dbReference type="ARBA" id="ARBA00004906"/>
    </source>
</evidence>
<dbReference type="Gene3D" id="2.60.210.10">
    <property type="entry name" value="Apoptosis, Tumor Necrosis Factor Receptor Associated Protein 2, Chain A"/>
    <property type="match status" value="1"/>
</dbReference>
<protein>
    <recommendedName>
        <fullName evidence="10">BTB/POZ and MATH domain-containing protein 4</fullName>
    </recommendedName>
</protein>
<dbReference type="GO" id="GO:0016567">
    <property type="term" value="P:protein ubiquitination"/>
    <property type="evidence" value="ECO:0007669"/>
    <property type="project" value="InterPro"/>
</dbReference>